<gene>
    <name evidence="2" type="ORF">RIF29_18425</name>
</gene>
<evidence type="ECO:0000313" key="3">
    <source>
        <dbReference type="Proteomes" id="UP001372338"/>
    </source>
</evidence>
<dbReference type="Proteomes" id="UP001372338">
    <property type="component" value="Unassembled WGS sequence"/>
</dbReference>
<keyword evidence="3" id="KW-1185">Reference proteome</keyword>
<evidence type="ECO:0000313" key="2">
    <source>
        <dbReference type="EMBL" id="KAK7277274.1"/>
    </source>
</evidence>
<organism evidence="2 3">
    <name type="scientific">Crotalaria pallida</name>
    <name type="common">Smooth rattlebox</name>
    <name type="synonym">Crotalaria striata</name>
    <dbReference type="NCBI Taxonomy" id="3830"/>
    <lineage>
        <taxon>Eukaryota</taxon>
        <taxon>Viridiplantae</taxon>
        <taxon>Streptophyta</taxon>
        <taxon>Embryophyta</taxon>
        <taxon>Tracheophyta</taxon>
        <taxon>Spermatophyta</taxon>
        <taxon>Magnoliopsida</taxon>
        <taxon>eudicotyledons</taxon>
        <taxon>Gunneridae</taxon>
        <taxon>Pentapetalae</taxon>
        <taxon>rosids</taxon>
        <taxon>fabids</taxon>
        <taxon>Fabales</taxon>
        <taxon>Fabaceae</taxon>
        <taxon>Papilionoideae</taxon>
        <taxon>50 kb inversion clade</taxon>
        <taxon>genistoids sensu lato</taxon>
        <taxon>core genistoids</taxon>
        <taxon>Crotalarieae</taxon>
        <taxon>Crotalaria</taxon>
    </lineage>
</organism>
<evidence type="ECO:0000256" key="1">
    <source>
        <dbReference type="SAM" id="MobiDB-lite"/>
    </source>
</evidence>
<accession>A0AAN9FJ10</accession>
<name>A0AAN9FJ10_CROPI</name>
<comment type="caution">
    <text evidence="2">The sequence shown here is derived from an EMBL/GenBank/DDBJ whole genome shotgun (WGS) entry which is preliminary data.</text>
</comment>
<proteinExistence type="predicted"/>
<feature type="region of interest" description="Disordered" evidence="1">
    <location>
        <begin position="45"/>
        <end position="66"/>
    </location>
</feature>
<protein>
    <submittedName>
        <fullName evidence="2">Uncharacterized protein</fullName>
    </submittedName>
</protein>
<dbReference type="AlphaFoldDB" id="A0AAN9FJ10"/>
<dbReference type="EMBL" id="JAYWIO010000003">
    <property type="protein sequence ID" value="KAK7277274.1"/>
    <property type="molecule type" value="Genomic_DNA"/>
</dbReference>
<reference evidence="2 3" key="1">
    <citation type="submission" date="2024-01" db="EMBL/GenBank/DDBJ databases">
        <title>The genomes of 5 underutilized Papilionoideae crops provide insights into root nodulation and disease resistanc.</title>
        <authorList>
            <person name="Yuan L."/>
        </authorList>
    </citation>
    <scope>NUCLEOTIDE SEQUENCE [LARGE SCALE GENOMIC DNA]</scope>
    <source>
        <strain evidence="2">ZHUSHIDOU_FW_LH</strain>
        <tissue evidence="2">Leaf</tissue>
    </source>
</reference>
<sequence>MNNNFYGTTCSVNFVHQPRGADGGLMPGTLMYYIYSISTRNRKLTLPSSTCPPSRDARNSWYSGHP</sequence>